<feature type="compositionally biased region" description="Low complexity" evidence="1">
    <location>
        <begin position="68"/>
        <end position="82"/>
    </location>
</feature>
<feature type="region of interest" description="Disordered" evidence="1">
    <location>
        <begin position="1"/>
        <end position="24"/>
    </location>
</feature>
<evidence type="ECO:0000313" key="2">
    <source>
        <dbReference type="EMBL" id="MDT0353153.1"/>
    </source>
</evidence>
<gene>
    <name evidence="2" type="ORF">RM445_26930</name>
</gene>
<organism evidence="2 3">
    <name type="scientific">Pseudonocardia charpentierae</name>
    <dbReference type="NCBI Taxonomy" id="3075545"/>
    <lineage>
        <taxon>Bacteria</taxon>
        <taxon>Bacillati</taxon>
        <taxon>Actinomycetota</taxon>
        <taxon>Actinomycetes</taxon>
        <taxon>Pseudonocardiales</taxon>
        <taxon>Pseudonocardiaceae</taxon>
        <taxon>Pseudonocardia</taxon>
    </lineage>
</organism>
<proteinExistence type="predicted"/>
<accession>A0ABU2NJG1</accession>
<keyword evidence="3" id="KW-1185">Reference proteome</keyword>
<sequence>MRSARDLEQRRQHLDADEAAGTPESVLHATHEEVASARAELNHVESNLREIRRLARELDARSTPPAGPGALPALGTGTGLTGQAVAGTDALLAQSRALRDVL</sequence>
<dbReference type="Proteomes" id="UP001183202">
    <property type="component" value="Unassembled WGS sequence"/>
</dbReference>
<name>A0ABU2NJG1_9PSEU</name>
<protein>
    <submittedName>
        <fullName evidence="2">Uncharacterized protein</fullName>
    </submittedName>
</protein>
<feature type="compositionally biased region" description="Basic and acidic residues" evidence="1">
    <location>
        <begin position="1"/>
        <end position="16"/>
    </location>
</feature>
<comment type="caution">
    <text evidence="2">The sequence shown here is derived from an EMBL/GenBank/DDBJ whole genome shotgun (WGS) entry which is preliminary data.</text>
</comment>
<reference evidence="3" key="1">
    <citation type="submission" date="2023-07" db="EMBL/GenBank/DDBJ databases">
        <title>30 novel species of actinomycetes from the DSMZ collection.</title>
        <authorList>
            <person name="Nouioui I."/>
        </authorList>
    </citation>
    <scope>NUCLEOTIDE SEQUENCE [LARGE SCALE GENOMIC DNA]</scope>
    <source>
        <strain evidence="3">DSM 45834</strain>
    </source>
</reference>
<dbReference type="EMBL" id="JAVREJ010000026">
    <property type="protein sequence ID" value="MDT0353153.1"/>
    <property type="molecule type" value="Genomic_DNA"/>
</dbReference>
<evidence type="ECO:0000313" key="3">
    <source>
        <dbReference type="Proteomes" id="UP001183202"/>
    </source>
</evidence>
<dbReference type="RefSeq" id="WP_311559667.1">
    <property type="nucleotide sequence ID" value="NZ_JAVREJ010000026.1"/>
</dbReference>
<evidence type="ECO:0000256" key="1">
    <source>
        <dbReference type="SAM" id="MobiDB-lite"/>
    </source>
</evidence>
<feature type="region of interest" description="Disordered" evidence="1">
    <location>
        <begin position="59"/>
        <end position="82"/>
    </location>
</feature>